<proteinExistence type="predicted"/>
<gene>
    <name evidence="2" type="ORF">ACFPCV_17865</name>
</gene>
<dbReference type="InterPro" id="IPR043917">
    <property type="entry name" value="DUF5753"/>
</dbReference>
<dbReference type="CDD" id="cd00093">
    <property type="entry name" value="HTH_XRE"/>
    <property type="match status" value="1"/>
</dbReference>
<evidence type="ECO:0000313" key="3">
    <source>
        <dbReference type="Proteomes" id="UP001595859"/>
    </source>
</evidence>
<name>A0ABV9S193_9PSEU</name>
<protein>
    <submittedName>
        <fullName evidence="2">Helix-turn-helix domain-containing protein</fullName>
    </submittedName>
</protein>
<sequence length="281" mass="31152">MAVISGTAESRDLGAELRRLRTEAGLNTRTMADRTGVSNANISFWETGKRLVPLERLTAILDALSVTDDERERIIGLRRKADGPGELTTGSTSIGKRLTRLIELERTATRITHIQPLMIPGLLQTSDYARAVFGDNDPDVDTKVALRAGRRDVITRRRNPVEFLALIDSEALVRPIGSPEVMADQLDHLVRMAELPNVTVQVVPSTAPGHHPMLAGPFVLFEFPTATPIILLEHYRTSAFLWDRESVAAYLSVPEEIQRVAMTPERSLKLIKEIAKGMETE</sequence>
<evidence type="ECO:0000259" key="1">
    <source>
        <dbReference type="PROSITE" id="PS50943"/>
    </source>
</evidence>
<dbReference type="EMBL" id="JBHSIS010000007">
    <property type="protein sequence ID" value="MFC4855380.1"/>
    <property type="molecule type" value="Genomic_DNA"/>
</dbReference>
<evidence type="ECO:0000313" key="2">
    <source>
        <dbReference type="EMBL" id="MFC4855380.1"/>
    </source>
</evidence>
<comment type="caution">
    <text evidence="2">The sequence shown here is derived from an EMBL/GenBank/DDBJ whole genome shotgun (WGS) entry which is preliminary data.</text>
</comment>
<dbReference type="Pfam" id="PF19054">
    <property type="entry name" value="DUF5753"/>
    <property type="match status" value="1"/>
</dbReference>
<dbReference type="SUPFAM" id="SSF47413">
    <property type="entry name" value="lambda repressor-like DNA-binding domains"/>
    <property type="match status" value="1"/>
</dbReference>
<dbReference type="PROSITE" id="PS50943">
    <property type="entry name" value="HTH_CROC1"/>
    <property type="match status" value="1"/>
</dbReference>
<dbReference type="InterPro" id="IPR010982">
    <property type="entry name" value="Lambda_DNA-bd_dom_sf"/>
</dbReference>
<reference evidence="3" key="1">
    <citation type="journal article" date="2019" name="Int. J. Syst. Evol. Microbiol.">
        <title>The Global Catalogue of Microorganisms (GCM) 10K type strain sequencing project: providing services to taxonomists for standard genome sequencing and annotation.</title>
        <authorList>
            <consortium name="The Broad Institute Genomics Platform"/>
            <consortium name="The Broad Institute Genome Sequencing Center for Infectious Disease"/>
            <person name="Wu L."/>
            <person name="Ma J."/>
        </authorList>
    </citation>
    <scope>NUCLEOTIDE SEQUENCE [LARGE SCALE GENOMIC DNA]</scope>
    <source>
        <strain evidence="3">ZS-22-S1</strain>
    </source>
</reference>
<dbReference type="Proteomes" id="UP001595859">
    <property type="component" value="Unassembled WGS sequence"/>
</dbReference>
<dbReference type="RefSeq" id="WP_378057326.1">
    <property type="nucleotide sequence ID" value="NZ_JBHSIS010000007.1"/>
</dbReference>
<accession>A0ABV9S193</accession>
<dbReference type="Gene3D" id="1.10.260.40">
    <property type="entry name" value="lambda repressor-like DNA-binding domains"/>
    <property type="match status" value="1"/>
</dbReference>
<organism evidence="2 3">
    <name type="scientific">Actinophytocola glycyrrhizae</name>
    <dbReference type="NCBI Taxonomy" id="2044873"/>
    <lineage>
        <taxon>Bacteria</taxon>
        <taxon>Bacillati</taxon>
        <taxon>Actinomycetota</taxon>
        <taxon>Actinomycetes</taxon>
        <taxon>Pseudonocardiales</taxon>
        <taxon>Pseudonocardiaceae</taxon>
    </lineage>
</organism>
<feature type="domain" description="HTH cro/C1-type" evidence="1">
    <location>
        <begin position="17"/>
        <end position="71"/>
    </location>
</feature>
<dbReference type="Pfam" id="PF13560">
    <property type="entry name" value="HTH_31"/>
    <property type="match status" value="1"/>
</dbReference>
<keyword evidence="3" id="KW-1185">Reference proteome</keyword>
<dbReference type="SMART" id="SM00530">
    <property type="entry name" value="HTH_XRE"/>
    <property type="match status" value="1"/>
</dbReference>
<dbReference type="InterPro" id="IPR001387">
    <property type="entry name" value="Cro/C1-type_HTH"/>
</dbReference>